<reference evidence="11 12" key="1">
    <citation type="submission" date="2017-09" db="EMBL/GenBank/DDBJ databases">
        <title>Depth-based differentiation of microbial function through sediment-hosted aquifers and enrichment of novel symbionts in the deep terrestrial subsurface.</title>
        <authorList>
            <person name="Probst A.J."/>
            <person name="Ladd B."/>
            <person name="Jarett J.K."/>
            <person name="Geller-Mcgrath D.E."/>
            <person name="Sieber C.M."/>
            <person name="Emerson J.B."/>
            <person name="Anantharaman K."/>
            <person name="Thomas B.C."/>
            <person name="Malmstrom R."/>
            <person name="Stieglmeier M."/>
            <person name="Klingl A."/>
            <person name="Woyke T."/>
            <person name="Ryan C.M."/>
            <person name="Banfield J.F."/>
        </authorList>
    </citation>
    <scope>NUCLEOTIDE SEQUENCE [LARGE SCALE GENOMIC DNA]</scope>
    <source>
        <strain evidence="11">CG23_combo_of_CG06-09_8_20_14_all_40_13</strain>
    </source>
</reference>
<dbReference type="CDD" id="cd00165">
    <property type="entry name" value="S4"/>
    <property type="match status" value="1"/>
</dbReference>
<dbReference type="SUPFAM" id="SSF55174">
    <property type="entry name" value="Alpha-L RNA-binding motif"/>
    <property type="match status" value="1"/>
</dbReference>
<evidence type="ECO:0000256" key="6">
    <source>
        <dbReference type="ARBA" id="ARBA00035254"/>
    </source>
</evidence>
<comment type="function">
    <text evidence="7">One of the primary rRNA binding proteins, it binds directly to 16S rRNA where it nucleates assembly of the body of the 30S subunit.</text>
</comment>
<keyword evidence="5 7" id="KW-0687">Ribonucleoprotein</keyword>
<dbReference type="Gene3D" id="3.10.290.10">
    <property type="entry name" value="RNA-binding S4 domain"/>
    <property type="match status" value="1"/>
</dbReference>
<evidence type="ECO:0000256" key="7">
    <source>
        <dbReference type="HAMAP-Rule" id="MF_01306"/>
    </source>
</evidence>
<evidence type="ECO:0000256" key="8">
    <source>
        <dbReference type="RuleBase" id="RU003699"/>
    </source>
</evidence>
<dbReference type="EMBL" id="PCRM01000026">
    <property type="protein sequence ID" value="PIP21644.1"/>
    <property type="molecule type" value="Genomic_DNA"/>
</dbReference>
<dbReference type="InterPro" id="IPR002942">
    <property type="entry name" value="S4_RNA-bd"/>
</dbReference>
<evidence type="ECO:0000259" key="10">
    <source>
        <dbReference type="SMART" id="SM01390"/>
    </source>
</evidence>
<sequence>MELNACKRCRRARVKLFLKGERCLSPKCSVTLRNYPPGQKASRPKKISEYGLQLLEKQKIKATYGIRERQLSFYYKKASKFKQLKGEKLLQILEMRLDNVIYRCGFTSSRASARQLILHGHVKINNKKVDLPSYQAKPKDKIEISLKIQPLKIELPSWLKRNVKALTANVINVPERKEIATDVDELKILEFYAR</sequence>
<proteinExistence type="inferred from homology"/>
<keyword evidence="2 7" id="KW-0699">rRNA-binding</keyword>
<dbReference type="GO" id="GO:0019843">
    <property type="term" value="F:rRNA binding"/>
    <property type="evidence" value="ECO:0007669"/>
    <property type="project" value="UniProtKB-UniRule"/>
</dbReference>
<dbReference type="Gene3D" id="1.10.1050.10">
    <property type="entry name" value="Ribosomal Protein S4 Delta 41, Chain A, domain 1"/>
    <property type="match status" value="1"/>
</dbReference>
<protein>
    <recommendedName>
        <fullName evidence="6 7">Small ribosomal subunit protein uS4</fullName>
    </recommendedName>
</protein>
<dbReference type="PROSITE" id="PS00632">
    <property type="entry name" value="RIBOSOMAL_S4"/>
    <property type="match status" value="1"/>
</dbReference>
<dbReference type="HAMAP" id="MF_01306_B">
    <property type="entry name" value="Ribosomal_uS4_B"/>
    <property type="match status" value="1"/>
</dbReference>
<dbReference type="InterPro" id="IPR001912">
    <property type="entry name" value="Ribosomal_uS4_N"/>
</dbReference>
<dbReference type="Pfam" id="PF01479">
    <property type="entry name" value="S4"/>
    <property type="match status" value="1"/>
</dbReference>
<comment type="function">
    <text evidence="7">With S5 and S12 plays an important role in translational accuracy.</text>
</comment>
<evidence type="ECO:0000256" key="4">
    <source>
        <dbReference type="ARBA" id="ARBA00022980"/>
    </source>
</evidence>
<evidence type="ECO:0000256" key="2">
    <source>
        <dbReference type="ARBA" id="ARBA00022730"/>
    </source>
</evidence>
<dbReference type="NCBIfam" id="TIGR01017">
    <property type="entry name" value="rpsD_bact"/>
    <property type="match status" value="1"/>
</dbReference>
<dbReference type="PANTHER" id="PTHR11831">
    <property type="entry name" value="30S 40S RIBOSOMAL PROTEIN"/>
    <property type="match status" value="1"/>
</dbReference>
<evidence type="ECO:0000313" key="11">
    <source>
        <dbReference type="EMBL" id="PIP21644.1"/>
    </source>
</evidence>
<dbReference type="Proteomes" id="UP000231567">
    <property type="component" value="Unassembled WGS sequence"/>
</dbReference>
<comment type="similarity">
    <text evidence="1 7 8">Belongs to the universal ribosomal protein uS4 family.</text>
</comment>
<name>A0A2G9YQZ7_9BACT</name>
<dbReference type="Pfam" id="PF00163">
    <property type="entry name" value="Ribosomal_S4"/>
    <property type="match status" value="1"/>
</dbReference>
<dbReference type="GO" id="GO:0042274">
    <property type="term" value="P:ribosomal small subunit biogenesis"/>
    <property type="evidence" value="ECO:0007669"/>
    <property type="project" value="TreeGrafter"/>
</dbReference>
<accession>A0A2G9YQZ7</accession>
<dbReference type="GO" id="GO:0015935">
    <property type="term" value="C:small ribosomal subunit"/>
    <property type="evidence" value="ECO:0007669"/>
    <property type="project" value="InterPro"/>
</dbReference>
<organism evidence="11 12">
    <name type="scientific">Candidatus Nealsonbacteria bacterium CG23_combo_of_CG06-09_8_20_14_all_40_13</name>
    <dbReference type="NCBI Taxonomy" id="1974724"/>
    <lineage>
        <taxon>Bacteria</taxon>
        <taxon>Candidatus Nealsoniibacteriota</taxon>
    </lineage>
</organism>
<dbReference type="GO" id="GO:0003735">
    <property type="term" value="F:structural constituent of ribosome"/>
    <property type="evidence" value="ECO:0007669"/>
    <property type="project" value="InterPro"/>
</dbReference>
<evidence type="ECO:0000313" key="12">
    <source>
        <dbReference type="Proteomes" id="UP000231567"/>
    </source>
</evidence>
<dbReference type="GO" id="GO:0006412">
    <property type="term" value="P:translation"/>
    <property type="evidence" value="ECO:0007669"/>
    <property type="project" value="UniProtKB-UniRule"/>
</dbReference>
<evidence type="ECO:0000256" key="3">
    <source>
        <dbReference type="ARBA" id="ARBA00022884"/>
    </source>
</evidence>
<dbReference type="SMART" id="SM01390">
    <property type="entry name" value="Ribosomal_S4"/>
    <property type="match status" value="1"/>
</dbReference>
<dbReference type="InterPro" id="IPR018079">
    <property type="entry name" value="Ribosomal_uS4_CS"/>
</dbReference>
<dbReference type="AlphaFoldDB" id="A0A2G9YQZ7"/>
<feature type="domain" description="Small ribosomal subunit protein uS4 N-terminal" evidence="10">
    <location>
        <begin position="2"/>
        <end position="94"/>
    </location>
</feature>
<dbReference type="InterPro" id="IPR022801">
    <property type="entry name" value="Ribosomal_uS4"/>
</dbReference>
<dbReference type="PROSITE" id="PS50889">
    <property type="entry name" value="S4"/>
    <property type="match status" value="1"/>
</dbReference>
<dbReference type="PANTHER" id="PTHR11831:SF4">
    <property type="entry name" value="SMALL RIBOSOMAL SUBUNIT PROTEIN US4M"/>
    <property type="match status" value="1"/>
</dbReference>
<comment type="subunit">
    <text evidence="7">Part of the 30S ribosomal subunit. Contacts protein S5. The interaction surface between S4 and S5 is involved in control of translational fidelity.</text>
</comment>
<comment type="caution">
    <text evidence="11">The sequence shown here is derived from an EMBL/GenBank/DDBJ whole genome shotgun (WGS) entry which is preliminary data.</text>
</comment>
<dbReference type="FunFam" id="3.10.290.10:FF:000001">
    <property type="entry name" value="30S ribosomal protein S4"/>
    <property type="match status" value="1"/>
</dbReference>
<dbReference type="InterPro" id="IPR036986">
    <property type="entry name" value="S4_RNA-bd_sf"/>
</dbReference>
<evidence type="ECO:0000256" key="5">
    <source>
        <dbReference type="ARBA" id="ARBA00023274"/>
    </source>
</evidence>
<feature type="domain" description="RNA-binding S4" evidence="9">
    <location>
        <begin position="95"/>
        <end position="164"/>
    </location>
</feature>
<dbReference type="SMART" id="SM00363">
    <property type="entry name" value="S4"/>
    <property type="match status" value="1"/>
</dbReference>
<keyword evidence="4 7" id="KW-0689">Ribosomal protein</keyword>
<keyword evidence="3 7" id="KW-0694">RNA-binding</keyword>
<evidence type="ECO:0000256" key="1">
    <source>
        <dbReference type="ARBA" id="ARBA00007465"/>
    </source>
</evidence>
<dbReference type="InterPro" id="IPR005709">
    <property type="entry name" value="Ribosomal_uS4_bac-type"/>
</dbReference>
<evidence type="ECO:0000259" key="9">
    <source>
        <dbReference type="SMART" id="SM00363"/>
    </source>
</evidence>
<gene>
    <name evidence="7" type="primary">rpsD</name>
    <name evidence="11" type="ORF">COX39_01825</name>
</gene>
<dbReference type="NCBIfam" id="NF003717">
    <property type="entry name" value="PRK05327.1"/>
    <property type="match status" value="1"/>
</dbReference>